<feature type="transmembrane region" description="Helical" evidence="1">
    <location>
        <begin position="12"/>
        <end position="37"/>
    </location>
</feature>
<dbReference type="Pfam" id="PF06912">
    <property type="entry name" value="DUF1275"/>
    <property type="match status" value="1"/>
</dbReference>
<feature type="transmembrane region" description="Helical" evidence="1">
    <location>
        <begin position="167"/>
        <end position="185"/>
    </location>
</feature>
<comment type="caution">
    <text evidence="2">The sequence shown here is derived from an EMBL/GenBank/DDBJ whole genome shotgun (WGS) entry which is preliminary data.</text>
</comment>
<reference evidence="2 3" key="1">
    <citation type="submission" date="2020-03" db="EMBL/GenBank/DDBJ databases">
        <title>Genomic Encyclopedia of Type Strains, Phase IV (KMG-IV): sequencing the most valuable type-strain genomes for metagenomic binning, comparative biology and taxonomic classification.</title>
        <authorList>
            <person name="Goeker M."/>
        </authorList>
    </citation>
    <scope>NUCLEOTIDE SEQUENCE [LARGE SCALE GENOMIC DNA]</scope>
    <source>
        <strain evidence="2 3">DSM 21299</strain>
    </source>
</reference>
<organism evidence="2 3">
    <name type="scientific">Sphingobium vermicomposti</name>
    <dbReference type="NCBI Taxonomy" id="529005"/>
    <lineage>
        <taxon>Bacteria</taxon>
        <taxon>Pseudomonadati</taxon>
        <taxon>Pseudomonadota</taxon>
        <taxon>Alphaproteobacteria</taxon>
        <taxon>Sphingomonadales</taxon>
        <taxon>Sphingomonadaceae</taxon>
        <taxon>Sphingobium</taxon>
    </lineage>
</organism>
<evidence type="ECO:0000313" key="2">
    <source>
        <dbReference type="EMBL" id="NIJ15364.1"/>
    </source>
</evidence>
<dbReference type="EMBL" id="JAASQR010000001">
    <property type="protein sequence ID" value="NIJ15364.1"/>
    <property type="molecule type" value="Genomic_DNA"/>
</dbReference>
<proteinExistence type="predicted"/>
<feature type="transmembrane region" description="Helical" evidence="1">
    <location>
        <begin position="191"/>
        <end position="209"/>
    </location>
</feature>
<feature type="transmembrane region" description="Helical" evidence="1">
    <location>
        <begin position="57"/>
        <end position="76"/>
    </location>
</feature>
<gene>
    <name evidence="2" type="ORF">FHS54_000313</name>
</gene>
<dbReference type="AlphaFoldDB" id="A0A846M5K8"/>
<dbReference type="PANTHER" id="PTHR37314:SF4">
    <property type="entry name" value="UPF0700 TRANSMEMBRANE PROTEIN YOAK"/>
    <property type="match status" value="1"/>
</dbReference>
<dbReference type="Proteomes" id="UP000576821">
    <property type="component" value="Unassembled WGS sequence"/>
</dbReference>
<sequence>MEIARAERSLVPLARGLAALAGFFDAAGFLAFGRIYLASPVANTTILGVELAGVQSFQLAGTALLSFLVGVVLTTLCAHGLARWRRTAILSGAATATLIAFLFLEAGDIYPALILLAAAAGGLHCVLERDPQHLQEGMFPSAQMIRVGDALGSRWDRKKSSLIGDHSLFWLCFIVGGVLGTTAWLGTGQWALALASLGTGLLAVHVWSIERNLCVR</sequence>
<feature type="transmembrane region" description="Helical" evidence="1">
    <location>
        <begin position="110"/>
        <end position="127"/>
    </location>
</feature>
<keyword evidence="3" id="KW-1185">Reference proteome</keyword>
<keyword evidence="1" id="KW-1133">Transmembrane helix</keyword>
<protein>
    <submittedName>
        <fullName evidence="2">Uncharacterized membrane protein YoaK (UPF0700 family)</fullName>
    </submittedName>
</protein>
<evidence type="ECO:0000313" key="3">
    <source>
        <dbReference type="Proteomes" id="UP000576821"/>
    </source>
</evidence>
<dbReference type="RefSeq" id="WP_167302017.1">
    <property type="nucleotide sequence ID" value="NZ_JAASQR010000001.1"/>
</dbReference>
<keyword evidence="1" id="KW-0472">Membrane</keyword>
<keyword evidence="1" id="KW-0812">Transmembrane</keyword>
<feature type="transmembrane region" description="Helical" evidence="1">
    <location>
        <begin position="88"/>
        <end position="104"/>
    </location>
</feature>
<evidence type="ECO:0000256" key="1">
    <source>
        <dbReference type="SAM" id="Phobius"/>
    </source>
</evidence>
<accession>A0A846M5K8</accession>
<name>A0A846M5K8_9SPHN</name>
<dbReference type="PANTHER" id="PTHR37314">
    <property type="entry name" value="SLR0142 PROTEIN"/>
    <property type="match status" value="1"/>
</dbReference>
<dbReference type="InterPro" id="IPR010699">
    <property type="entry name" value="DUF1275"/>
</dbReference>